<proteinExistence type="predicted"/>
<evidence type="ECO:0000256" key="1">
    <source>
        <dbReference type="ARBA" id="ARBA00010045"/>
    </source>
</evidence>
<dbReference type="EMBL" id="MT036703">
    <property type="protein sequence ID" value="QID45397.1"/>
    <property type="molecule type" value="Genomic_DNA"/>
</dbReference>
<dbReference type="EMBL" id="MT036718">
    <property type="protein sequence ID" value="QID46168.1"/>
    <property type="molecule type" value="Genomic_DNA"/>
</dbReference>
<feature type="domain" description="GIY-YIG" evidence="2">
    <location>
        <begin position="59"/>
        <end position="145"/>
    </location>
</feature>
<dbReference type="EMBL" id="MT036735">
    <property type="protein sequence ID" value="QID47067.1"/>
    <property type="molecule type" value="Genomic_DNA"/>
</dbReference>
<comment type="similarity">
    <text evidence="1">To endonucleases of group I introns of fungi and phage.</text>
</comment>
<dbReference type="EMBL" id="MT036725">
    <property type="protein sequence ID" value="QID46535.1"/>
    <property type="molecule type" value="Genomic_DNA"/>
</dbReference>
<dbReference type="EMBL" id="MT036712">
    <property type="protein sequence ID" value="QID45860.1"/>
    <property type="molecule type" value="Genomic_DNA"/>
</dbReference>
<dbReference type="EMBL" id="MT036756">
    <property type="protein sequence ID" value="QID48167.1"/>
    <property type="molecule type" value="Genomic_DNA"/>
</dbReference>
<dbReference type="GO" id="GO:0004519">
    <property type="term" value="F:endonuclease activity"/>
    <property type="evidence" value="ECO:0007669"/>
    <property type="project" value="UniProtKB-KW"/>
</dbReference>
<dbReference type="SUPFAM" id="SSF64496">
    <property type="entry name" value="DNA-binding domain of intron-encoded endonucleases"/>
    <property type="match status" value="1"/>
</dbReference>
<dbReference type="EMBL" id="MT036731">
    <property type="protein sequence ID" value="QID46853.1"/>
    <property type="molecule type" value="Genomic_DNA"/>
</dbReference>
<dbReference type="EMBL" id="MT036733">
    <property type="protein sequence ID" value="QID46962.1"/>
    <property type="molecule type" value="Genomic_DNA"/>
</dbReference>
<dbReference type="InterPro" id="IPR003611">
    <property type="entry name" value="NUMOD3"/>
</dbReference>
<evidence type="ECO:0000313" key="5">
    <source>
        <dbReference type="EMBL" id="DAC73573.1"/>
    </source>
</evidence>
<dbReference type="EMBL" id="MT036714">
    <property type="protein sequence ID" value="QID45963.1"/>
    <property type="molecule type" value="Genomic_DNA"/>
</dbReference>
<dbReference type="EMBL" id="MT036757">
    <property type="protein sequence ID" value="QID48219.1"/>
    <property type="molecule type" value="Genomic_DNA"/>
</dbReference>
<dbReference type="EMBL" id="MT036686">
    <property type="protein sequence ID" value="QID44511.1"/>
    <property type="molecule type" value="Genomic_DNA"/>
</dbReference>
<dbReference type="EMBL" id="BK010540">
    <property type="protein sequence ID" value="DAC73573.1"/>
    <property type="molecule type" value="Genomic_DNA"/>
</dbReference>
<dbReference type="EMBL" id="MT036752">
    <property type="protein sequence ID" value="QID47957.1"/>
    <property type="molecule type" value="Genomic_DNA"/>
</dbReference>
<dbReference type="EMBL" id="MT036704">
    <property type="protein sequence ID" value="QID45448.1"/>
    <property type="molecule type" value="Genomic_DNA"/>
</dbReference>
<gene>
    <name evidence="3" type="primary">iorf282</name>
</gene>
<dbReference type="InterPro" id="IPR035901">
    <property type="entry name" value="GIY-YIG_endonuc_sf"/>
</dbReference>
<dbReference type="EMBL" id="MT036729">
    <property type="protein sequence ID" value="QID46747.1"/>
    <property type="molecule type" value="Genomic_DNA"/>
</dbReference>
<sequence length="282" mass="33040">MIFKVYMAFYLILKFNFICRKISTKINNTTFNSPSSQNPIKTYYDPLNEREIIRKDNNGKIGVYVWQNKINNKMYVGSGDPLYLRLSDYYQLWYLKHKDNLYIVRSLNKYSMSSFILHIMEYSDSDNVIKCEQKWIDILKPEYNLTPLAGSTKGFKHSLEAKDKMRIAATGRKHTDEVKDLMSKNRQGLNNSFYNKTHTPETIEKLRNIAQNRTHLPVKGLDVEITDIETKITTTYSSVREAASYLNSDIKTLLRREKSQLIKGTNKPYKNKYIITIIRGNN</sequence>
<evidence type="ECO:0000313" key="9">
    <source>
        <dbReference type="EMBL" id="DAC73792.1"/>
    </source>
</evidence>
<dbReference type="Gene3D" id="3.40.1440.10">
    <property type="entry name" value="GIY-YIG endonuclease"/>
    <property type="match status" value="1"/>
</dbReference>
<reference evidence="3" key="2">
    <citation type="journal article" date="2018" name="PeerJ">
        <title>First steps towards mitochondrial pan-genomics: detailed analysis of Fusarium graminearum mitogenomes.</title>
        <authorList>
            <person name="Brankovics B."/>
            <person name="Kulik T."/>
            <person name="Sawicki J."/>
            <person name="Bilska K."/>
            <person name="Zhang H."/>
            <person name="de Hoog G.S."/>
            <person name="van der Lee T.A."/>
            <person name="Waalwijk C."/>
            <person name="van Diepeningen A.D."/>
        </authorList>
    </citation>
    <scope>NUCLEOTIDE SEQUENCE</scope>
    <source>
        <strain evidence="5">HN-Z6</strain>
        <strain evidence="4">HN9-1</strain>
        <strain evidence="6">INRA-156</strain>
        <strain evidence="7">INRA-159</strain>
        <strain evidence="8">INRA-164</strain>
        <strain evidence="9">INRA-171</strain>
        <strain evidence="10">INRA-181</strain>
        <strain evidence="11">INRA-195</strain>
        <strain evidence="3">PH-1</strain>
        <strain evidence="12">YL-1</strain>
    </source>
</reference>
<dbReference type="EMBL" id="MT036696">
    <property type="protein sequence ID" value="QID45033.1"/>
    <property type="molecule type" value="Genomic_DNA"/>
</dbReference>
<dbReference type="EMBL" id="MT036681">
    <property type="protein sequence ID" value="QID44252.1"/>
    <property type="molecule type" value="Genomic_DNA"/>
</dbReference>
<dbReference type="EMBL" id="MT036692">
    <property type="protein sequence ID" value="QID44824.1"/>
    <property type="molecule type" value="Genomic_DNA"/>
</dbReference>
<dbReference type="GO" id="GO:0003677">
    <property type="term" value="F:DNA binding"/>
    <property type="evidence" value="ECO:0007669"/>
    <property type="project" value="InterPro"/>
</dbReference>
<dbReference type="EMBL" id="MT036690">
    <property type="protein sequence ID" value="QID44719.1"/>
    <property type="molecule type" value="Genomic_DNA"/>
</dbReference>
<dbReference type="EMBL" id="MT036713">
    <property type="protein sequence ID" value="QID45912.1"/>
    <property type="molecule type" value="Genomic_DNA"/>
</dbReference>
<reference evidence="13" key="3">
    <citation type="submission" date="2020-02" db="EMBL/GenBank/DDBJ databases">
        <title>Diversity of selfish genetic elements in mitogenomes of closely related Fusaria and its implication for diagnostic purposes.</title>
        <authorList>
            <person name="Kulik T."/>
            <person name="Brankovics B."/>
            <person name="van Diepeningen A.D."/>
            <person name="Bilska K."/>
            <person name="Zelechowski M."/>
            <person name="Myszczynski K."/>
            <person name="Molcan T."/>
            <person name="Stakheev A."/>
            <person name="Stenglein S."/>
            <person name="Beyer M."/>
            <person name="Pasquali M."/>
            <person name="Sawicki J."/>
            <person name="Baturo-Ciesniewska A."/>
        </authorList>
    </citation>
    <scope>NUCLEOTIDE SEQUENCE</scope>
</reference>
<accession>A0A3G2LJA0</accession>
<dbReference type="EMBL" id="MT036682">
    <property type="protein sequence ID" value="QID44304.1"/>
    <property type="molecule type" value="Genomic_DNA"/>
</dbReference>
<dbReference type="EMBL" id="MT036754">
    <property type="protein sequence ID" value="QID48062.1"/>
    <property type="molecule type" value="Genomic_DNA"/>
</dbReference>
<dbReference type="EMBL" id="MT036750">
    <property type="protein sequence ID" value="QID47851.1"/>
    <property type="molecule type" value="Genomic_DNA"/>
</dbReference>
<dbReference type="SMART" id="SM00465">
    <property type="entry name" value="GIYc"/>
    <property type="match status" value="1"/>
</dbReference>
<evidence type="ECO:0000313" key="10">
    <source>
        <dbReference type="EMBL" id="DAC73845.1"/>
    </source>
</evidence>
<geneLocation type="mitochondrion" evidence="3"/>
<organism evidence="3">
    <name type="scientific">Gibberella zeae</name>
    <name type="common">Wheat head blight fungus</name>
    <name type="synonym">Fusarium graminearum</name>
    <dbReference type="NCBI Taxonomy" id="5518"/>
    <lineage>
        <taxon>Eukaryota</taxon>
        <taxon>Fungi</taxon>
        <taxon>Dikarya</taxon>
        <taxon>Ascomycota</taxon>
        <taxon>Pezizomycotina</taxon>
        <taxon>Sordariomycetes</taxon>
        <taxon>Hypocreomycetidae</taxon>
        <taxon>Hypocreales</taxon>
        <taxon>Nectriaceae</taxon>
        <taxon>Fusarium</taxon>
    </lineage>
</organism>
<dbReference type="CDD" id="cd10445">
    <property type="entry name" value="GIY-YIG_bI1_like"/>
    <property type="match status" value="1"/>
</dbReference>
<dbReference type="EMBL" id="MT036687">
    <property type="protein sequence ID" value="QID44563.1"/>
    <property type="molecule type" value="Genomic_DNA"/>
</dbReference>
<dbReference type="EMBL" id="MT036695">
    <property type="protein sequence ID" value="QID44980.1"/>
    <property type="molecule type" value="Genomic_DNA"/>
</dbReference>
<protein>
    <submittedName>
        <fullName evidence="3">GIY-YIG endonuclease</fullName>
    </submittedName>
</protein>
<dbReference type="EMBL" id="MT036736">
    <property type="protein sequence ID" value="QID47119.1"/>
    <property type="molecule type" value="Genomic_DNA"/>
</dbReference>
<dbReference type="EMBL" id="MT036715">
    <property type="protein sequence ID" value="QID46014.1"/>
    <property type="molecule type" value="Genomic_DNA"/>
</dbReference>
<dbReference type="EMBL" id="MT036740">
    <property type="protein sequence ID" value="QID47331.1"/>
    <property type="molecule type" value="Genomic_DNA"/>
</dbReference>
<dbReference type="EMBL" id="MH412632">
    <property type="protein sequence ID" value="AYN73106.1"/>
    <property type="molecule type" value="Genomic_DNA"/>
</dbReference>
<dbReference type="EMBL" id="MT036727">
    <property type="protein sequence ID" value="QID46643.1"/>
    <property type="molecule type" value="Genomic_DNA"/>
</dbReference>
<dbReference type="EMBL" id="MT036702">
    <property type="protein sequence ID" value="QID45345.1"/>
    <property type="molecule type" value="Genomic_DNA"/>
</dbReference>
<dbReference type="EMBL" id="BK010541">
    <property type="protein sequence ID" value="DAC73628.1"/>
    <property type="molecule type" value="Genomic_DNA"/>
</dbReference>
<evidence type="ECO:0000259" key="2">
    <source>
        <dbReference type="PROSITE" id="PS50164"/>
    </source>
</evidence>
<dbReference type="EMBL" id="MT036700">
    <property type="protein sequence ID" value="QID45242.1"/>
    <property type="molecule type" value="Genomic_DNA"/>
</dbReference>
<dbReference type="AlphaFoldDB" id="A0A3G2LJA0"/>
<dbReference type="EMBL" id="BK010547">
    <property type="protein sequence ID" value="DAC73952.1"/>
    <property type="molecule type" value="Genomic_DNA"/>
</dbReference>
<dbReference type="EMBL" id="MT036722">
    <property type="protein sequence ID" value="QID46379.1"/>
    <property type="molecule type" value="Genomic_DNA"/>
</dbReference>
<dbReference type="EMBL" id="MT036747">
    <property type="protein sequence ID" value="QID47696.1"/>
    <property type="molecule type" value="Genomic_DNA"/>
</dbReference>
<dbReference type="EMBL" id="MT036751">
    <property type="protein sequence ID" value="QID47904.1"/>
    <property type="molecule type" value="Genomic_DNA"/>
</dbReference>
<dbReference type="EMBL" id="MT036693">
    <property type="protein sequence ID" value="QID44876.1"/>
    <property type="molecule type" value="Genomic_DNA"/>
</dbReference>
<dbReference type="EMBL" id="BK010544">
    <property type="protein sequence ID" value="DAC73792.1"/>
    <property type="molecule type" value="Genomic_DNA"/>
</dbReference>
<dbReference type="SUPFAM" id="SSF82771">
    <property type="entry name" value="GIY-YIG endonuclease"/>
    <property type="match status" value="1"/>
</dbReference>
<dbReference type="EMBL" id="MT036721">
    <property type="protein sequence ID" value="QID46327.1"/>
    <property type="molecule type" value="Genomic_DNA"/>
</dbReference>
<dbReference type="EMBL" id="MT036717">
    <property type="protein sequence ID" value="QID46116.1"/>
    <property type="molecule type" value="Genomic_DNA"/>
</dbReference>
<dbReference type="EMBL" id="MT036706">
    <property type="protein sequence ID" value="QID45550.1"/>
    <property type="molecule type" value="Genomic_DNA"/>
</dbReference>
<dbReference type="EMBL" id="MT036745">
    <property type="protein sequence ID" value="QID47593.1"/>
    <property type="molecule type" value="Genomic_DNA"/>
</dbReference>
<dbReference type="NCBIfam" id="TIGR01453">
    <property type="entry name" value="grpIintron_endo"/>
    <property type="match status" value="1"/>
</dbReference>
<dbReference type="EMBL" id="MT036710">
    <property type="protein sequence ID" value="QID45756.1"/>
    <property type="molecule type" value="Genomic_DNA"/>
</dbReference>
<evidence type="ECO:0000313" key="7">
    <source>
        <dbReference type="EMBL" id="DAC73684.1"/>
    </source>
</evidence>
<dbReference type="EMBL" id="MT036708">
    <property type="protein sequence ID" value="QID45653.1"/>
    <property type="molecule type" value="Genomic_DNA"/>
</dbReference>
<dbReference type="EMBL" id="MT036694">
    <property type="protein sequence ID" value="QID44929.1"/>
    <property type="molecule type" value="Genomic_DNA"/>
</dbReference>
<dbReference type="Pfam" id="PF01541">
    <property type="entry name" value="GIY-YIG"/>
    <property type="match status" value="1"/>
</dbReference>
<dbReference type="EMBL" id="MT036732">
    <property type="protein sequence ID" value="QID46906.1"/>
    <property type="molecule type" value="Genomic_DNA"/>
</dbReference>
<dbReference type="EMBL" id="MT036730">
    <property type="protein sequence ID" value="QID46800.1"/>
    <property type="molecule type" value="Genomic_DNA"/>
</dbReference>
<dbReference type="EMBL" id="MT036719">
    <property type="protein sequence ID" value="QID46219.1"/>
    <property type="molecule type" value="Genomic_DNA"/>
</dbReference>
<dbReference type="EMBL" id="MT036749">
    <property type="protein sequence ID" value="QID47800.1"/>
    <property type="molecule type" value="Genomic_DNA"/>
</dbReference>
<evidence type="ECO:0000313" key="13">
    <source>
        <dbReference type="EMBL" id="QID44200.1"/>
    </source>
</evidence>
<dbReference type="EMBL" id="MT036691">
    <property type="protein sequence ID" value="QID44771.1"/>
    <property type="molecule type" value="Genomic_DNA"/>
</dbReference>
<evidence type="ECO:0000313" key="8">
    <source>
        <dbReference type="EMBL" id="DAC73737.1"/>
    </source>
</evidence>
<evidence type="ECO:0000313" key="11">
    <source>
        <dbReference type="EMBL" id="DAC73898.1"/>
    </source>
</evidence>
<dbReference type="EMBL" id="MT036716">
    <property type="protein sequence ID" value="QID46065.1"/>
    <property type="molecule type" value="Genomic_DNA"/>
</dbReference>
<dbReference type="EMBL" id="MT036743">
    <property type="protein sequence ID" value="QID47488.1"/>
    <property type="molecule type" value="Genomic_DNA"/>
</dbReference>
<dbReference type="EMBL" id="MT036688">
    <property type="protein sequence ID" value="QID44615.1"/>
    <property type="molecule type" value="Genomic_DNA"/>
</dbReference>
<dbReference type="EMBL" id="MT036748">
    <property type="protein sequence ID" value="QID47748.1"/>
    <property type="molecule type" value="Genomic_DNA"/>
</dbReference>
<dbReference type="EMBL" id="MT036755">
    <property type="protein sequence ID" value="QID48115.1"/>
    <property type="molecule type" value="Genomic_DNA"/>
</dbReference>
<evidence type="ECO:0000313" key="4">
    <source>
        <dbReference type="EMBL" id="DAC73518.1"/>
    </source>
</evidence>
<dbReference type="EMBL" id="MT036699">
    <property type="protein sequence ID" value="QID45189.1"/>
    <property type="molecule type" value="Genomic_DNA"/>
</dbReference>
<dbReference type="EMBL" id="MT036742">
    <property type="protein sequence ID" value="QID47436.1"/>
    <property type="molecule type" value="Genomic_DNA"/>
</dbReference>
<evidence type="ECO:0000313" key="12">
    <source>
        <dbReference type="EMBL" id="DAC73952.1"/>
    </source>
</evidence>
<dbReference type="EMBL" id="MT036741">
    <property type="protein sequence ID" value="QID47384.1"/>
    <property type="molecule type" value="Genomic_DNA"/>
</dbReference>
<dbReference type="EMBL" id="MT036738">
    <property type="protein sequence ID" value="QID47226.1"/>
    <property type="molecule type" value="Genomic_DNA"/>
</dbReference>
<keyword evidence="3" id="KW-0378">Hydrolase</keyword>
<evidence type="ECO:0000313" key="6">
    <source>
        <dbReference type="EMBL" id="DAC73628.1"/>
    </source>
</evidence>
<dbReference type="EMBL" id="MT036726">
    <property type="protein sequence ID" value="QID46589.1"/>
    <property type="molecule type" value="Genomic_DNA"/>
</dbReference>
<dbReference type="PROSITE" id="PS50164">
    <property type="entry name" value="GIY_YIG"/>
    <property type="match status" value="1"/>
</dbReference>
<dbReference type="EMBL" id="MT036685">
    <property type="protein sequence ID" value="QID44460.1"/>
    <property type="molecule type" value="Genomic_DNA"/>
</dbReference>
<dbReference type="EMBL" id="MT036709">
    <property type="protein sequence ID" value="QID45705.1"/>
    <property type="molecule type" value="Genomic_DNA"/>
</dbReference>
<dbReference type="InterPro" id="IPR000305">
    <property type="entry name" value="GIY-YIG_endonuc"/>
</dbReference>
<keyword evidence="3" id="KW-0496">Mitochondrion</keyword>
<dbReference type="EMBL" id="BK010545">
    <property type="protein sequence ID" value="DAC73845.1"/>
    <property type="molecule type" value="Genomic_DNA"/>
</dbReference>
<dbReference type="EMBL" id="MT036698">
    <property type="protein sequence ID" value="QID45138.1"/>
    <property type="molecule type" value="Genomic_DNA"/>
</dbReference>
<dbReference type="EMBL" id="MT036753">
    <property type="protein sequence ID" value="QID48011.1"/>
    <property type="molecule type" value="Genomic_DNA"/>
</dbReference>
<dbReference type="EMBL" id="MT036701">
    <property type="protein sequence ID" value="QID45294.1"/>
    <property type="molecule type" value="Genomic_DNA"/>
</dbReference>
<dbReference type="InterPro" id="IPR010896">
    <property type="entry name" value="NUMOD1"/>
</dbReference>
<dbReference type="InterPro" id="IPR006350">
    <property type="entry name" value="Intron_endoG1"/>
</dbReference>
<dbReference type="EMBL" id="MT036724">
    <property type="protein sequence ID" value="QID46482.1"/>
    <property type="molecule type" value="Genomic_DNA"/>
</dbReference>
<reference evidence="4" key="1">
    <citation type="journal article" date="2016" name="PLoS Comput. Biol.">
        <title>GRAbB: Selective Assembly of Genomic Regions, a New Niche for Genomic Research.</title>
        <authorList>
            <person name="Brankovics B."/>
            <person name="Zhang H."/>
            <person name="van Diepeningen A.D."/>
            <person name="van der Lee T.A."/>
            <person name="Waalwijk C."/>
            <person name="de Hoog G.S."/>
        </authorList>
    </citation>
    <scope>NUCLEOTIDE SEQUENCE</scope>
    <source>
        <strain evidence="5">HN-Z6</strain>
        <strain evidence="4">HN9-1</strain>
        <strain evidence="6">INRA-156</strain>
        <strain evidence="7">INRA-159</strain>
        <strain evidence="8">INRA-164</strain>
        <strain evidence="9">INRA-171</strain>
        <strain evidence="10">INRA-181</strain>
        <strain evidence="11">INRA-195</strain>
        <strain evidence="12">YL-1</strain>
    </source>
</reference>
<dbReference type="EMBL" id="BK010546">
    <property type="protein sequence ID" value="DAC73898.1"/>
    <property type="molecule type" value="Genomic_DNA"/>
</dbReference>
<dbReference type="EMBL" id="MT036720">
    <property type="protein sequence ID" value="QID46273.1"/>
    <property type="molecule type" value="Genomic_DNA"/>
</dbReference>
<dbReference type="SMART" id="SM00496">
    <property type="entry name" value="IENR2"/>
    <property type="match status" value="3"/>
</dbReference>
<dbReference type="EMBL" id="MT036746">
    <property type="protein sequence ID" value="QID47645.1"/>
    <property type="molecule type" value="Genomic_DNA"/>
</dbReference>
<dbReference type="EMBL" id="MT036737">
    <property type="protein sequence ID" value="QID47175.1"/>
    <property type="molecule type" value="Genomic_DNA"/>
</dbReference>
<dbReference type="EMBL" id="MT036705">
    <property type="protein sequence ID" value="QID45499.1"/>
    <property type="molecule type" value="Genomic_DNA"/>
</dbReference>
<name>A0A3G2LJA0_GIBZA</name>
<dbReference type="EMBL" id="MT036689">
    <property type="protein sequence ID" value="QID44667.1"/>
    <property type="molecule type" value="Genomic_DNA"/>
</dbReference>
<dbReference type="EMBL" id="MT036707">
    <property type="protein sequence ID" value="QID45602.1"/>
    <property type="molecule type" value="Genomic_DNA"/>
</dbReference>
<keyword evidence="3" id="KW-0255">Endonuclease</keyword>
<dbReference type="EMBL" id="MT036728">
    <property type="protein sequence ID" value="QID46694.1"/>
    <property type="molecule type" value="Genomic_DNA"/>
</dbReference>
<dbReference type="EMBL" id="BK010539">
    <property type="protein sequence ID" value="DAC73518.1"/>
    <property type="molecule type" value="Genomic_DNA"/>
</dbReference>
<dbReference type="EMBL" id="MT036744">
    <property type="protein sequence ID" value="QID47540.1"/>
    <property type="molecule type" value="Genomic_DNA"/>
</dbReference>
<keyword evidence="3" id="KW-0540">Nuclease</keyword>
<evidence type="ECO:0000313" key="3">
    <source>
        <dbReference type="EMBL" id="AYN73106.1"/>
    </source>
</evidence>
<dbReference type="EMBL" id="BK010543">
    <property type="protein sequence ID" value="DAC73737.1"/>
    <property type="molecule type" value="Genomic_DNA"/>
</dbReference>
<dbReference type="Pfam" id="PF07460">
    <property type="entry name" value="NUMOD3"/>
    <property type="match status" value="1"/>
</dbReference>
<dbReference type="EMBL" id="MT036684">
    <property type="protein sequence ID" value="QID44407.1"/>
    <property type="molecule type" value="Genomic_DNA"/>
</dbReference>
<dbReference type="EMBL" id="MT036739">
    <property type="protein sequence ID" value="QID47278.1"/>
    <property type="molecule type" value="Genomic_DNA"/>
</dbReference>
<dbReference type="EMBL" id="MT036723">
    <property type="protein sequence ID" value="QID46430.1"/>
    <property type="molecule type" value="Genomic_DNA"/>
</dbReference>
<dbReference type="EMBL" id="MT036711">
    <property type="protein sequence ID" value="QID45808.1"/>
    <property type="molecule type" value="Genomic_DNA"/>
</dbReference>
<dbReference type="Pfam" id="PF07453">
    <property type="entry name" value="NUMOD1"/>
    <property type="match status" value="1"/>
</dbReference>
<dbReference type="EMBL" id="BK010542">
    <property type="protein sequence ID" value="DAC73684.1"/>
    <property type="molecule type" value="Genomic_DNA"/>
</dbReference>
<dbReference type="EMBL" id="MT036680">
    <property type="protein sequence ID" value="QID44200.1"/>
    <property type="molecule type" value="Genomic_DNA"/>
</dbReference>
<dbReference type="EMBL" id="MT036697">
    <property type="protein sequence ID" value="QID45087.1"/>
    <property type="molecule type" value="Genomic_DNA"/>
</dbReference>